<proteinExistence type="predicted"/>
<evidence type="ECO:0000313" key="1">
    <source>
        <dbReference type="EMBL" id="TBE72415.1"/>
    </source>
</evidence>
<evidence type="ECO:0000313" key="2">
    <source>
        <dbReference type="Proteomes" id="UP000291302"/>
    </source>
</evidence>
<accession>A0ABY1XZM3</accession>
<dbReference type="EMBL" id="SILG01000001">
    <property type="protein sequence ID" value="TBE72415.1"/>
    <property type="molecule type" value="Genomic_DNA"/>
</dbReference>
<name>A0ABY1XZM3_9HYPH</name>
<protein>
    <submittedName>
        <fullName evidence="1">Uncharacterized protein</fullName>
    </submittedName>
</protein>
<organism evidence="1 2">
    <name type="scientific">Rhizobium beringeri</name>
    <dbReference type="NCBI Taxonomy" id="3019934"/>
    <lineage>
        <taxon>Bacteria</taxon>
        <taxon>Pseudomonadati</taxon>
        <taxon>Pseudomonadota</taxon>
        <taxon>Alphaproteobacteria</taxon>
        <taxon>Hyphomicrobiales</taxon>
        <taxon>Rhizobiaceae</taxon>
        <taxon>Rhizobium/Agrobacterium group</taxon>
        <taxon>Rhizobium</taxon>
    </lineage>
</organism>
<reference evidence="1 2" key="1">
    <citation type="submission" date="2019-02" db="EMBL/GenBank/DDBJ databases">
        <title>The genomic architecture of introgression among sibling species of bacteria.</title>
        <authorList>
            <person name="Cavassim M.I.A."/>
            <person name="Moeskjaer S."/>
            <person name="Moslemi C."/>
            <person name="Fields B."/>
            <person name="Bachmann A."/>
            <person name="Vilhjalmsson B."/>
            <person name="Schierup M.H."/>
            <person name="Young J.P.W."/>
            <person name="Andersen S.U."/>
        </authorList>
    </citation>
    <scope>NUCLEOTIDE SEQUENCE [LARGE SCALE GENOMIC DNA]</scope>
    <source>
        <strain evidence="1 2">SM51</strain>
    </source>
</reference>
<dbReference type="RefSeq" id="WP_130806725.1">
    <property type="nucleotide sequence ID" value="NZ_SILG01000001.1"/>
</dbReference>
<keyword evidence="2" id="KW-1185">Reference proteome</keyword>
<sequence length="60" mass="6693">MPYVRRDEEGHINAVVVEPMFGANEYIAPDDPELLAYYAALVPPPSAYPMAISPEEMPEQ</sequence>
<comment type="caution">
    <text evidence="1">The sequence shown here is derived from an EMBL/GenBank/DDBJ whole genome shotgun (WGS) entry which is preliminary data.</text>
</comment>
<gene>
    <name evidence="1" type="ORF">ELH03_17425</name>
</gene>
<dbReference type="Proteomes" id="UP000291302">
    <property type="component" value="Unassembled WGS sequence"/>
</dbReference>